<evidence type="ECO:0000256" key="8">
    <source>
        <dbReference type="ARBA" id="ARBA00049047"/>
    </source>
</evidence>
<keyword evidence="5" id="KW-0822">Tryptophan biosynthesis</keyword>
<name>A0A6J7N9N0_9ZZZZ</name>
<dbReference type="CDD" id="cd04724">
    <property type="entry name" value="Tryptophan_synthase_alpha"/>
    <property type="match status" value="1"/>
</dbReference>
<keyword evidence="6" id="KW-0057">Aromatic amino acid biosynthesis</keyword>
<dbReference type="GO" id="GO:0004834">
    <property type="term" value="F:tryptophan synthase activity"/>
    <property type="evidence" value="ECO:0007669"/>
    <property type="project" value="UniProtKB-EC"/>
</dbReference>
<reference evidence="9" key="1">
    <citation type="submission" date="2020-05" db="EMBL/GenBank/DDBJ databases">
        <authorList>
            <person name="Chiriac C."/>
            <person name="Salcher M."/>
            <person name="Ghai R."/>
            <person name="Kavagutti S V."/>
        </authorList>
    </citation>
    <scope>NUCLEOTIDE SEQUENCE</scope>
</reference>
<dbReference type="SUPFAM" id="SSF51366">
    <property type="entry name" value="Ribulose-phoshate binding barrel"/>
    <property type="match status" value="1"/>
</dbReference>
<evidence type="ECO:0000256" key="3">
    <source>
        <dbReference type="ARBA" id="ARBA00012043"/>
    </source>
</evidence>
<keyword evidence="4" id="KW-0028">Amino-acid biosynthesis</keyword>
<dbReference type="PROSITE" id="PS00167">
    <property type="entry name" value="TRP_SYNTHASE_ALPHA"/>
    <property type="match status" value="1"/>
</dbReference>
<keyword evidence="7" id="KW-0456">Lyase</keyword>
<evidence type="ECO:0000256" key="7">
    <source>
        <dbReference type="ARBA" id="ARBA00023239"/>
    </source>
</evidence>
<sequence length="266" mass="27710">MPVAKLGFLESELRAKRDAGKKLLVPYITGGLDGWLDAIRAAAANGADAIEIGIPFSDPVMDGPIIQLASQKALDAGATPMSILNDLRQVDVSIPLAVMCYYNTIHNAGHERFANALAEAGVCAAIVPDLPLEESGPWCKAADAAGIETVMLAAPTAPDERLPRILERVRGFVYAVGLLGVTGERDELASTALLLARRLKQLTSIPILIGVGVSNAEQAAEAVSVADGVVQGASVMRRLLEGGPDAVGEYVAEVRAAIDRAPVAKG</sequence>
<dbReference type="InterPro" id="IPR013785">
    <property type="entry name" value="Aldolase_TIM"/>
</dbReference>
<evidence type="ECO:0000256" key="4">
    <source>
        <dbReference type="ARBA" id="ARBA00022605"/>
    </source>
</evidence>
<evidence type="ECO:0000313" key="9">
    <source>
        <dbReference type="EMBL" id="CAB4990121.1"/>
    </source>
</evidence>
<dbReference type="InterPro" id="IPR002028">
    <property type="entry name" value="Trp_synthase_suA"/>
</dbReference>
<evidence type="ECO:0000256" key="2">
    <source>
        <dbReference type="ARBA" id="ARBA00011270"/>
    </source>
</evidence>
<dbReference type="InterPro" id="IPR011060">
    <property type="entry name" value="RibuloseP-bd_barrel"/>
</dbReference>
<dbReference type="Pfam" id="PF00290">
    <property type="entry name" value="Trp_syntA"/>
    <property type="match status" value="1"/>
</dbReference>
<comment type="subunit">
    <text evidence="2">Tetramer of two alpha and two beta chains.</text>
</comment>
<dbReference type="UniPathway" id="UPA00035">
    <property type="reaction ID" value="UER00044"/>
</dbReference>
<comment type="pathway">
    <text evidence="1">Amino-acid biosynthesis; L-tryptophan biosynthesis; L-tryptophan from chorismate: step 5/5.</text>
</comment>
<dbReference type="EMBL" id="CAFBOT010000096">
    <property type="protein sequence ID" value="CAB4990121.1"/>
    <property type="molecule type" value="Genomic_DNA"/>
</dbReference>
<dbReference type="Gene3D" id="3.20.20.70">
    <property type="entry name" value="Aldolase class I"/>
    <property type="match status" value="1"/>
</dbReference>
<evidence type="ECO:0000256" key="5">
    <source>
        <dbReference type="ARBA" id="ARBA00022822"/>
    </source>
</evidence>
<comment type="catalytic activity">
    <reaction evidence="8">
        <text>(1S,2R)-1-C-(indol-3-yl)glycerol 3-phosphate + L-serine = D-glyceraldehyde 3-phosphate + L-tryptophan + H2O</text>
        <dbReference type="Rhea" id="RHEA:10532"/>
        <dbReference type="ChEBI" id="CHEBI:15377"/>
        <dbReference type="ChEBI" id="CHEBI:33384"/>
        <dbReference type="ChEBI" id="CHEBI:57912"/>
        <dbReference type="ChEBI" id="CHEBI:58866"/>
        <dbReference type="ChEBI" id="CHEBI:59776"/>
        <dbReference type="EC" id="4.2.1.20"/>
    </reaction>
</comment>
<dbReference type="HAMAP" id="MF_00131">
    <property type="entry name" value="Trp_synth_alpha"/>
    <property type="match status" value="1"/>
</dbReference>
<dbReference type="PANTHER" id="PTHR43406">
    <property type="entry name" value="TRYPTOPHAN SYNTHASE, ALPHA CHAIN"/>
    <property type="match status" value="1"/>
</dbReference>
<dbReference type="EC" id="4.2.1.20" evidence="3"/>
<dbReference type="NCBIfam" id="TIGR00262">
    <property type="entry name" value="trpA"/>
    <property type="match status" value="1"/>
</dbReference>
<organism evidence="9">
    <name type="scientific">freshwater metagenome</name>
    <dbReference type="NCBI Taxonomy" id="449393"/>
    <lineage>
        <taxon>unclassified sequences</taxon>
        <taxon>metagenomes</taxon>
        <taxon>ecological metagenomes</taxon>
    </lineage>
</organism>
<dbReference type="GO" id="GO:0005829">
    <property type="term" value="C:cytosol"/>
    <property type="evidence" value="ECO:0007669"/>
    <property type="project" value="TreeGrafter"/>
</dbReference>
<protein>
    <recommendedName>
        <fullName evidence="3">tryptophan synthase</fullName>
        <ecNumber evidence="3">4.2.1.20</ecNumber>
    </recommendedName>
</protein>
<evidence type="ECO:0000256" key="1">
    <source>
        <dbReference type="ARBA" id="ARBA00004733"/>
    </source>
</evidence>
<dbReference type="PANTHER" id="PTHR43406:SF1">
    <property type="entry name" value="TRYPTOPHAN SYNTHASE ALPHA CHAIN, CHLOROPLASTIC"/>
    <property type="match status" value="1"/>
</dbReference>
<proteinExistence type="inferred from homology"/>
<evidence type="ECO:0000256" key="6">
    <source>
        <dbReference type="ARBA" id="ARBA00023141"/>
    </source>
</evidence>
<accession>A0A6J7N9N0</accession>
<dbReference type="AlphaFoldDB" id="A0A6J7N9N0"/>
<dbReference type="InterPro" id="IPR018204">
    <property type="entry name" value="Trp_synthase_alpha_AS"/>
</dbReference>
<gene>
    <name evidence="9" type="ORF">UFOPK4000_00649</name>
</gene>